<dbReference type="RefSeq" id="WP_176765289.1">
    <property type="nucleotide sequence ID" value="NZ_FNFC01000009.1"/>
</dbReference>
<dbReference type="EMBL" id="FNFC01000009">
    <property type="protein sequence ID" value="SDJ77594.1"/>
    <property type="molecule type" value="Genomic_DNA"/>
</dbReference>
<reference evidence="1 2" key="1">
    <citation type="submission" date="2016-10" db="EMBL/GenBank/DDBJ databases">
        <authorList>
            <person name="de Groot N.N."/>
        </authorList>
    </citation>
    <scope>NUCLEOTIDE SEQUENCE [LARGE SCALE GENOMIC DNA]</scope>
    <source>
        <strain evidence="1 2">IBRC-M10015</strain>
    </source>
</reference>
<evidence type="ECO:0000313" key="1">
    <source>
        <dbReference type="EMBL" id="SDJ77594.1"/>
    </source>
</evidence>
<name>A0A1G8WGY2_9EURY</name>
<dbReference type="OrthoDB" id="165399at2157"/>
<dbReference type="NCBIfam" id="NF041912">
    <property type="entry name" value="HVO_0758"/>
    <property type="match status" value="1"/>
</dbReference>
<protein>
    <recommendedName>
        <fullName evidence="3">Small CPxCG-related zinc finger protein</fullName>
    </recommendedName>
</protein>
<keyword evidence="2" id="KW-1185">Reference proteome</keyword>
<evidence type="ECO:0008006" key="3">
    <source>
        <dbReference type="Google" id="ProtNLM"/>
    </source>
</evidence>
<dbReference type="Pfam" id="PF23137">
    <property type="entry name" value="HVO_0758"/>
    <property type="match status" value="1"/>
</dbReference>
<sequence length="56" mass="6246">MESTRKGLRAGELEKDTYGRLRCSTCDIDLDTENDPEVVGKVRVCPECGAEWKEVG</sequence>
<accession>A0A1G8WGY2</accession>
<dbReference type="STRING" id="890420.SAMN05216226_10923"/>
<dbReference type="InterPro" id="IPR049697">
    <property type="entry name" value="HVO_0758-like"/>
</dbReference>
<gene>
    <name evidence="1" type="ORF">SAMN05216226_10923</name>
</gene>
<organism evidence="1 2">
    <name type="scientific">Halovenus aranensis</name>
    <dbReference type="NCBI Taxonomy" id="890420"/>
    <lineage>
        <taxon>Archaea</taxon>
        <taxon>Methanobacteriati</taxon>
        <taxon>Methanobacteriota</taxon>
        <taxon>Stenosarchaea group</taxon>
        <taxon>Halobacteria</taxon>
        <taxon>Halobacteriales</taxon>
        <taxon>Haloarculaceae</taxon>
        <taxon>Halovenus</taxon>
    </lineage>
</organism>
<dbReference type="Proteomes" id="UP000198856">
    <property type="component" value="Unassembled WGS sequence"/>
</dbReference>
<dbReference type="AlphaFoldDB" id="A0A1G8WGY2"/>
<proteinExistence type="predicted"/>
<evidence type="ECO:0000313" key="2">
    <source>
        <dbReference type="Proteomes" id="UP000198856"/>
    </source>
</evidence>